<dbReference type="RefSeq" id="WP_160952762.1">
    <property type="nucleotide sequence ID" value="NZ_WWEQ01000014.1"/>
</dbReference>
<dbReference type="InterPro" id="IPR051531">
    <property type="entry name" value="N-acetyltransferase"/>
</dbReference>
<feature type="region of interest" description="Disordered" evidence="1">
    <location>
        <begin position="192"/>
        <end position="213"/>
    </location>
</feature>
<comment type="caution">
    <text evidence="3">The sequence shown here is derived from an EMBL/GenBank/DDBJ whole genome shotgun (WGS) entry which is preliminary data.</text>
</comment>
<protein>
    <submittedName>
        <fullName evidence="3">GNAT family N-acetyltransferase</fullName>
    </submittedName>
</protein>
<dbReference type="PANTHER" id="PTHR43792">
    <property type="entry name" value="GNAT FAMILY, PUTATIVE (AFU_ORTHOLOGUE AFUA_3G00765)-RELATED-RELATED"/>
    <property type="match status" value="1"/>
</dbReference>
<evidence type="ECO:0000256" key="1">
    <source>
        <dbReference type="SAM" id="MobiDB-lite"/>
    </source>
</evidence>
<evidence type="ECO:0000259" key="2">
    <source>
        <dbReference type="PROSITE" id="PS51186"/>
    </source>
</evidence>
<dbReference type="GO" id="GO:0016747">
    <property type="term" value="F:acyltransferase activity, transferring groups other than amino-acyl groups"/>
    <property type="evidence" value="ECO:0007669"/>
    <property type="project" value="InterPro"/>
</dbReference>
<keyword evidence="4" id="KW-1185">Reference proteome</keyword>
<dbReference type="AlphaFoldDB" id="A0A6N9H5W2"/>
<name>A0A6N9H5W2_9MICO</name>
<dbReference type="InterPro" id="IPR016181">
    <property type="entry name" value="Acyl_CoA_acyltransferase"/>
</dbReference>
<dbReference type="Proteomes" id="UP000469215">
    <property type="component" value="Unassembled WGS sequence"/>
</dbReference>
<proteinExistence type="predicted"/>
<dbReference type="EMBL" id="WWEQ01000014">
    <property type="protein sequence ID" value="MYM19329.1"/>
    <property type="molecule type" value="Genomic_DNA"/>
</dbReference>
<feature type="domain" description="N-acetyltransferase" evidence="2">
    <location>
        <begin position="12"/>
        <end position="194"/>
    </location>
</feature>
<dbReference type="PROSITE" id="PS51186">
    <property type="entry name" value="GNAT"/>
    <property type="match status" value="1"/>
</dbReference>
<keyword evidence="3" id="KW-0808">Transferase</keyword>
<evidence type="ECO:0000313" key="3">
    <source>
        <dbReference type="EMBL" id="MYM19329.1"/>
    </source>
</evidence>
<reference evidence="3 4" key="1">
    <citation type="submission" date="2020-01" db="EMBL/GenBank/DDBJ databases">
        <authorList>
            <person name="Deng T."/>
        </authorList>
    </citation>
    <scope>NUCLEOTIDE SEQUENCE [LARGE SCALE GENOMIC DNA]</scope>
    <source>
        <strain evidence="3 4">5221</strain>
    </source>
</reference>
<organism evidence="3 4">
    <name type="scientific">Brevibacterium rongguiense</name>
    <dbReference type="NCBI Taxonomy" id="2695267"/>
    <lineage>
        <taxon>Bacteria</taxon>
        <taxon>Bacillati</taxon>
        <taxon>Actinomycetota</taxon>
        <taxon>Actinomycetes</taxon>
        <taxon>Micrococcales</taxon>
        <taxon>Brevibacteriaceae</taxon>
        <taxon>Brevibacterium</taxon>
    </lineage>
</organism>
<feature type="region of interest" description="Disordered" evidence="1">
    <location>
        <begin position="102"/>
        <end position="128"/>
    </location>
</feature>
<dbReference type="InterPro" id="IPR000182">
    <property type="entry name" value="GNAT_dom"/>
</dbReference>
<dbReference type="Pfam" id="PF13302">
    <property type="entry name" value="Acetyltransf_3"/>
    <property type="match status" value="1"/>
</dbReference>
<dbReference type="Gene3D" id="3.40.630.30">
    <property type="match status" value="1"/>
</dbReference>
<dbReference type="SUPFAM" id="SSF55729">
    <property type="entry name" value="Acyl-CoA N-acyltransferases (Nat)"/>
    <property type="match status" value="1"/>
</dbReference>
<sequence>MSEGTQLATERLALRRLSPEDAAFVLEVHRSPQLARFIPGAVMDSVAEARAWIGLRLAEERARAQEQAPEAYRLRGVWLACLPGGPPVSLVILKAIPASEPPACTSPTTADQPEDTEIGWRQPASSNGHGYAREAAARVLTAALNSGLERVVAVTHPDNVASQRVCERIGMRRVGRSAAYYDQSLELFEARRDPHRQGIRGAPETAAGAAQTR</sequence>
<evidence type="ECO:0000313" key="4">
    <source>
        <dbReference type="Proteomes" id="UP000469215"/>
    </source>
</evidence>
<accession>A0A6N9H5W2</accession>
<gene>
    <name evidence="3" type="ORF">GSY69_04915</name>
</gene>
<dbReference type="PANTHER" id="PTHR43792:SF1">
    <property type="entry name" value="N-ACETYLTRANSFERASE DOMAIN-CONTAINING PROTEIN"/>
    <property type="match status" value="1"/>
</dbReference>